<accession>A0AAN5SGA7</accession>
<dbReference type="RefSeq" id="WP_283705013.1">
    <property type="nucleotide sequence ID" value="NZ_CATNXM010000003.1"/>
</dbReference>
<keyword evidence="2" id="KW-0472">Membrane</keyword>
<keyword evidence="1" id="KW-0175">Coiled coil</keyword>
<sequence>MNKEKLKENLEKIKYKIEKHGSVSNYIACGIITLGLVFFLSSNLLLNKEVQLISTPLNKVLNLNDIELSVTSREFNPENNLIQFNVKIKNFIPTDEKTLSVELREKKNPQELIETNLVKVSNEDYIVYAKLPKNWSAVSLTFTENDKEINSSKNKIKVYSDSRDITINNTLREKNKEGLTVELVENDIEKIKEEIKNKENEITHKNKEIENFNAQIGTLEKEKEYQTETEITETDSKINTLKTDIENKKKEIENLKNNINELNQKIEKLNKKKSDLLDLVK</sequence>
<keyword evidence="2" id="KW-0812">Transmembrane</keyword>
<evidence type="ECO:0000313" key="3">
    <source>
        <dbReference type="EMBL" id="HAT4299793.1"/>
    </source>
</evidence>
<protein>
    <submittedName>
        <fullName evidence="3">Uncharacterized protein</fullName>
    </submittedName>
</protein>
<keyword evidence="2" id="KW-1133">Transmembrane helix</keyword>
<gene>
    <name evidence="3" type="ORF">I9063_003217</name>
</gene>
<evidence type="ECO:0000256" key="1">
    <source>
        <dbReference type="SAM" id="Coils"/>
    </source>
</evidence>
<dbReference type="Gene3D" id="1.10.287.1490">
    <property type="match status" value="1"/>
</dbReference>
<feature type="coiled-coil region" evidence="1">
    <location>
        <begin position="181"/>
        <end position="279"/>
    </location>
</feature>
<dbReference type="AlphaFoldDB" id="A0AAN5SGA7"/>
<proteinExistence type="predicted"/>
<comment type="caution">
    <text evidence="3">The sequence shown here is derived from an EMBL/GenBank/DDBJ whole genome shotgun (WGS) entry which is preliminary data.</text>
</comment>
<evidence type="ECO:0000256" key="2">
    <source>
        <dbReference type="SAM" id="Phobius"/>
    </source>
</evidence>
<reference evidence="3" key="2">
    <citation type="submission" date="2020-07" db="EMBL/GenBank/DDBJ databases">
        <authorList>
            <consortium name="NCBI Pathogen Detection Project"/>
        </authorList>
    </citation>
    <scope>NUCLEOTIDE SEQUENCE</scope>
    <source>
        <strain evidence="3">C25</strain>
    </source>
</reference>
<name>A0AAN5SGA7_CLOPF</name>
<dbReference type="Proteomes" id="UP000855421">
    <property type="component" value="Unassembled WGS sequence"/>
</dbReference>
<feature type="transmembrane region" description="Helical" evidence="2">
    <location>
        <begin position="21"/>
        <end position="46"/>
    </location>
</feature>
<organism evidence="3 4">
    <name type="scientific">Clostridium perfringens</name>
    <dbReference type="NCBI Taxonomy" id="1502"/>
    <lineage>
        <taxon>Bacteria</taxon>
        <taxon>Bacillati</taxon>
        <taxon>Bacillota</taxon>
        <taxon>Clostridia</taxon>
        <taxon>Eubacteriales</taxon>
        <taxon>Clostridiaceae</taxon>
        <taxon>Clostridium</taxon>
    </lineage>
</organism>
<evidence type="ECO:0000313" key="4">
    <source>
        <dbReference type="Proteomes" id="UP000855421"/>
    </source>
</evidence>
<reference evidence="3" key="1">
    <citation type="journal article" date="2018" name="Genome Biol.">
        <title>SKESA: strategic k-mer extension for scrupulous assemblies.</title>
        <authorList>
            <person name="Souvorov A."/>
            <person name="Agarwala R."/>
            <person name="Lipman D.J."/>
        </authorList>
    </citation>
    <scope>NUCLEOTIDE SEQUENCE</scope>
    <source>
        <strain evidence="3">C25</strain>
    </source>
</reference>
<dbReference type="EMBL" id="DACTBT010000044">
    <property type="protein sequence ID" value="HAT4299793.1"/>
    <property type="molecule type" value="Genomic_DNA"/>
</dbReference>